<evidence type="ECO:0000313" key="5">
    <source>
        <dbReference type="EMBL" id="CUT99786.1"/>
    </source>
</evidence>
<evidence type="ECO:0000256" key="1">
    <source>
        <dbReference type="ARBA" id="ARBA00007381"/>
    </source>
</evidence>
<dbReference type="Gene3D" id="3.90.640.10">
    <property type="entry name" value="Actin, Chain A, domain 4"/>
    <property type="match status" value="1"/>
</dbReference>
<keyword evidence="3" id="KW-0067">ATP-binding</keyword>
<accession>A0A0S4MMP9</accession>
<dbReference type="Gene3D" id="3.30.420.40">
    <property type="match status" value="2"/>
</dbReference>
<proteinExistence type="inferred from homology"/>
<dbReference type="InterPro" id="IPR043129">
    <property type="entry name" value="ATPase_NBD"/>
</dbReference>
<comment type="similarity">
    <text evidence="1">Belongs to the heat shock protein 70 family.</text>
</comment>
<protein>
    <submittedName>
        <fullName evidence="5">Heat shock protein 70</fullName>
    </submittedName>
</protein>
<dbReference type="STRING" id="6211.A0A0S4MMP9"/>
<reference evidence="5" key="1">
    <citation type="journal article" date="2013" name="Nature">
        <title>The genomes of four tapeworm species reveal adaptations to parasitism.</title>
        <authorList>
            <person name="Tsai I.J."/>
            <person name="Zarowiecki M."/>
            <person name="Holroyd N."/>
            <person name="Garciarrubio A."/>
            <person name="Sanchez-Flores A."/>
            <person name="Brooks K.L."/>
            <person name="Tracey A."/>
            <person name="Bobes R.J."/>
            <person name="Fragoso G."/>
            <person name="Sciutto E."/>
            <person name="Aslett M."/>
            <person name="Beasley H."/>
            <person name="Bennett H.M."/>
            <person name="Cai J."/>
            <person name="Camicia F."/>
            <person name="Clark R."/>
            <person name="Cucher M."/>
            <person name="De Silva N."/>
            <person name="Day T.A."/>
            <person name="Deplazes P."/>
            <person name="Estrada K."/>
            <person name="Fernandez C."/>
            <person name="Holland P.W."/>
            <person name="Hou J."/>
            <person name="Hu S."/>
            <person name="Huckvale T."/>
            <person name="Hung S.S."/>
            <person name="Kamenetzky L."/>
            <person name="Keane J.A."/>
            <person name="Kiss F."/>
            <person name="Koziol U."/>
            <person name="Lambert O."/>
            <person name="Liu K."/>
            <person name="Luo X."/>
            <person name="Luo Y."/>
            <person name="Macchiaroli N."/>
            <person name="Nichol S."/>
            <person name="Paps J."/>
            <person name="Parkinson J."/>
            <person name="Pouchkina-Stantcheva N."/>
            <person name="Riddiford N."/>
            <person name="Rosenzvit M."/>
            <person name="Salinas G."/>
            <person name="Wasmuth J.D."/>
            <person name="Zamanian M."/>
            <person name="Zheng Y."/>
            <person name="Cai X."/>
            <person name="Soberon X."/>
            <person name="Olson P.D."/>
            <person name="Laclette J.P."/>
            <person name="Brehm K."/>
            <person name="Berriman M."/>
            <person name="Garciarrubio A."/>
            <person name="Bobes R.J."/>
            <person name="Fragoso G."/>
            <person name="Sanchez-Flores A."/>
            <person name="Estrada K."/>
            <person name="Cevallos M.A."/>
            <person name="Morett E."/>
            <person name="Gonzalez V."/>
            <person name="Portillo T."/>
            <person name="Ochoa-Leyva A."/>
            <person name="Jose M.V."/>
            <person name="Sciutto E."/>
            <person name="Landa A."/>
            <person name="Jimenez L."/>
            <person name="Valdes V."/>
            <person name="Carrero J.C."/>
            <person name="Larralde C."/>
            <person name="Morales-Montor J."/>
            <person name="Limon-Lason J."/>
            <person name="Soberon X."/>
            <person name="Laclette J.P."/>
        </authorList>
    </citation>
    <scope>NUCLEOTIDE SEQUENCE [LARGE SCALE GENOMIC DNA]</scope>
</reference>
<dbReference type="SUPFAM" id="SSF53067">
    <property type="entry name" value="Actin-like ATPase domain"/>
    <property type="match status" value="1"/>
</dbReference>
<dbReference type="EMBL" id="LN902848">
    <property type="protein sequence ID" value="CUT99786.1"/>
    <property type="molecule type" value="Genomic_DNA"/>
</dbReference>
<sequence length="372" mass="40944">MLNQPKVALEFSTFANEFFVLSLGAFYLAIRPLRNGHKTMPNVVVGCITNVFRLDSTEAPSKSSRLNVLRLINAPTAAAIAHSLDKGFDGQCNILVFDLGGGILNVSILSIKNGKFEVLEVGGDTYPGGDDFDFLLMDYFVEEFKQAHVGKNLTNKKDISCLRMACEEAEKMLSLAEYTKIEVETLLENIVFSTNLTRAVFEQLCSDLFNWALHAVKMALSDAKMDKADIHEILLGKELKRYINADEAVVCGAAMLAANLTSDRSEGVQDLMLLEVTPLSIGVEVKDGVMSTVIERNVLIPRKQTHIISTADNNQTMVMLEVLKFESKSHIEVTSATDENGILNVSAVDKSSGNKNSIPITSYRGRLLEEKI</sequence>
<dbReference type="GO" id="GO:0140662">
    <property type="term" value="F:ATP-dependent protein folding chaperone"/>
    <property type="evidence" value="ECO:0007669"/>
    <property type="project" value="InterPro"/>
</dbReference>
<dbReference type="AlphaFoldDB" id="A0A0S4MMP9"/>
<keyword evidence="4" id="KW-0472">Membrane</keyword>
<dbReference type="Gene3D" id="2.60.34.10">
    <property type="entry name" value="Substrate Binding Domain Of DNAk, Chain A, domain 1"/>
    <property type="match status" value="2"/>
</dbReference>
<feature type="transmembrane region" description="Helical" evidence="4">
    <location>
        <begin position="12"/>
        <end position="30"/>
    </location>
</feature>
<reference evidence="5" key="2">
    <citation type="submission" date="2015-11" db="EMBL/GenBank/DDBJ databases">
        <authorList>
            <person name="Zhang Y."/>
            <person name="Guo Z."/>
        </authorList>
    </citation>
    <scope>NUCLEOTIDE SEQUENCE</scope>
</reference>
<keyword evidence="2" id="KW-0547">Nucleotide-binding</keyword>
<name>A0A0S4MMP9_ECHMU</name>
<evidence type="ECO:0000256" key="3">
    <source>
        <dbReference type="ARBA" id="ARBA00022840"/>
    </source>
</evidence>
<dbReference type="Proteomes" id="UP000017246">
    <property type="component" value="Unassembled WGS sequence"/>
</dbReference>
<evidence type="ECO:0000313" key="6">
    <source>
        <dbReference type="Proteomes" id="UP000017246"/>
    </source>
</evidence>
<dbReference type="SUPFAM" id="SSF100920">
    <property type="entry name" value="Heat shock protein 70kD (HSP70), peptide-binding domain"/>
    <property type="match status" value="1"/>
</dbReference>
<organism evidence="5 6">
    <name type="scientific">Echinococcus multilocularis</name>
    <name type="common">Fox tapeworm</name>
    <dbReference type="NCBI Taxonomy" id="6211"/>
    <lineage>
        <taxon>Eukaryota</taxon>
        <taxon>Metazoa</taxon>
        <taxon>Spiralia</taxon>
        <taxon>Lophotrochozoa</taxon>
        <taxon>Platyhelminthes</taxon>
        <taxon>Cestoda</taxon>
        <taxon>Eucestoda</taxon>
        <taxon>Cyclophyllidea</taxon>
        <taxon>Taeniidae</taxon>
        <taxon>Echinococcus</taxon>
    </lineage>
</organism>
<evidence type="ECO:0000256" key="4">
    <source>
        <dbReference type="SAM" id="Phobius"/>
    </source>
</evidence>
<keyword evidence="6" id="KW-1185">Reference proteome</keyword>
<dbReference type="FunFam" id="3.90.640.10:FF:000010">
    <property type="entry name" value="heat shock 70 kDa protein 14"/>
    <property type="match status" value="1"/>
</dbReference>
<keyword evidence="4" id="KW-1133">Transmembrane helix</keyword>
<dbReference type="PANTHER" id="PTHR19375">
    <property type="entry name" value="HEAT SHOCK PROTEIN 70KDA"/>
    <property type="match status" value="1"/>
</dbReference>
<keyword evidence="4" id="KW-0812">Transmembrane</keyword>
<dbReference type="InterPro" id="IPR029047">
    <property type="entry name" value="HSP70_peptide-bd_sf"/>
</dbReference>
<keyword evidence="5" id="KW-0346">Stress response</keyword>
<evidence type="ECO:0000256" key="2">
    <source>
        <dbReference type="ARBA" id="ARBA00022741"/>
    </source>
</evidence>
<dbReference type="GO" id="GO:0005524">
    <property type="term" value="F:ATP binding"/>
    <property type="evidence" value="ECO:0007669"/>
    <property type="project" value="UniProtKB-KW"/>
</dbReference>
<dbReference type="InterPro" id="IPR013126">
    <property type="entry name" value="Hsp_70_fam"/>
</dbReference>
<dbReference type="OrthoDB" id="2401965at2759"/>
<dbReference type="Pfam" id="PF00012">
    <property type="entry name" value="HSP70"/>
    <property type="match status" value="1"/>
</dbReference>